<reference evidence="2 3" key="1">
    <citation type="journal article" date="2020" name="ISME J.">
        <title>Comparative genomics reveals insights into cyanobacterial evolution and habitat adaptation.</title>
        <authorList>
            <person name="Chen M.Y."/>
            <person name="Teng W.K."/>
            <person name="Zhao L."/>
            <person name="Hu C.X."/>
            <person name="Zhou Y.K."/>
            <person name="Han B.P."/>
            <person name="Song L.R."/>
            <person name="Shu W.S."/>
        </authorList>
    </citation>
    <scope>NUCLEOTIDE SEQUENCE [LARGE SCALE GENOMIC DNA]</scope>
    <source>
        <strain evidence="2 3">FACHB-159</strain>
    </source>
</reference>
<dbReference type="RefSeq" id="WP_190954154.1">
    <property type="nucleotide sequence ID" value="NZ_JACJTU010000004.1"/>
</dbReference>
<dbReference type="Proteomes" id="UP000637383">
    <property type="component" value="Unassembled WGS sequence"/>
</dbReference>
<name>A0ABR8K1W2_9NOSO</name>
<accession>A0ABR8K1W2</accession>
<organism evidence="2 3">
    <name type="scientific">Nostoc paludosum FACHB-159</name>
    <dbReference type="NCBI Taxonomy" id="2692908"/>
    <lineage>
        <taxon>Bacteria</taxon>
        <taxon>Bacillati</taxon>
        <taxon>Cyanobacteriota</taxon>
        <taxon>Cyanophyceae</taxon>
        <taxon>Nostocales</taxon>
        <taxon>Nostocaceae</taxon>
        <taxon>Nostoc</taxon>
    </lineage>
</organism>
<keyword evidence="3" id="KW-1185">Reference proteome</keyword>
<evidence type="ECO:0000313" key="2">
    <source>
        <dbReference type="EMBL" id="MBD2733393.1"/>
    </source>
</evidence>
<keyword evidence="1" id="KW-0732">Signal</keyword>
<sequence length="158" mass="17333">MQTKYLASILTLGVTLTAIPVMPSHAEETFKVPTSYELQNKQQQLKVTYSTTSFTGEPRLDYQKGRQILQFAGDEIQTTKTEIGTLVTVTLYKTVDTGSTTFTLLIPAVNIGASNQANIITKGITTVNRFSTIPAFNEGQRQTYTVTPLFGTAQALVF</sequence>
<dbReference type="EMBL" id="JACJTU010000004">
    <property type="protein sequence ID" value="MBD2733393.1"/>
    <property type="molecule type" value="Genomic_DNA"/>
</dbReference>
<feature type="chain" id="PRO_5046226101" evidence="1">
    <location>
        <begin position="27"/>
        <end position="158"/>
    </location>
</feature>
<evidence type="ECO:0000256" key="1">
    <source>
        <dbReference type="SAM" id="SignalP"/>
    </source>
</evidence>
<gene>
    <name evidence="2" type="ORF">H6H03_05625</name>
</gene>
<proteinExistence type="predicted"/>
<protein>
    <submittedName>
        <fullName evidence="2">Uncharacterized protein</fullName>
    </submittedName>
</protein>
<feature type="signal peptide" evidence="1">
    <location>
        <begin position="1"/>
        <end position="26"/>
    </location>
</feature>
<comment type="caution">
    <text evidence="2">The sequence shown here is derived from an EMBL/GenBank/DDBJ whole genome shotgun (WGS) entry which is preliminary data.</text>
</comment>
<evidence type="ECO:0000313" key="3">
    <source>
        <dbReference type="Proteomes" id="UP000637383"/>
    </source>
</evidence>